<accession>A0A1G6L790</accession>
<name>A0A1G6L790_9BACI</name>
<proteinExistence type="predicted"/>
<gene>
    <name evidence="1" type="ORF">SAMN05421663_102276</name>
</gene>
<dbReference type="Proteomes" id="UP000198666">
    <property type="component" value="Unassembled WGS sequence"/>
</dbReference>
<dbReference type="EMBL" id="FMZB01000002">
    <property type="protein sequence ID" value="SDC38983.1"/>
    <property type="molecule type" value="Genomic_DNA"/>
</dbReference>
<dbReference type="AlphaFoldDB" id="A0A1G6L790"/>
<evidence type="ECO:0000313" key="1">
    <source>
        <dbReference type="EMBL" id="SDC38983.1"/>
    </source>
</evidence>
<organism evidence="1 2">
    <name type="scientific">Terribacillus halophilus</name>
    <dbReference type="NCBI Taxonomy" id="361279"/>
    <lineage>
        <taxon>Bacteria</taxon>
        <taxon>Bacillati</taxon>
        <taxon>Bacillota</taxon>
        <taxon>Bacilli</taxon>
        <taxon>Bacillales</taxon>
        <taxon>Bacillaceae</taxon>
        <taxon>Terribacillus</taxon>
    </lineage>
</organism>
<sequence>MDETTDPYCMFQNMDYTDFVICETEDMKFYHFMWEEIRDSIPYTNGYMKIKDVIMGMENAFQSYEKEMLELDK</sequence>
<evidence type="ECO:0000313" key="2">
    <source>
        <dbReference type="Proteomes" id="UP000198666"/>
    </source>
</evidence>
<reference evidence="2" key="1">
    <citation type="submission" date="2016-10" db="EMBL/GenBank/DDBJ databases">
        <authorList>
            <person name="Varghese N."/>
            <person name="Submissions S."/>
        </authorList>
    </citation>
    <scope>NUCLEOTIDE SEQUENCE [LARGE SCALE GENOMIC DNA]</scope>
    <source>
        <strain evidence="2">DSM 21620</strain>
    </source>
</reference>
<keyword evidence="2" id="KW-1185">Reference proteome</keyword>
<protein>
    <submittedName>
        <fullName evidence="1">Uncharacterized protein</fullName>
    </submittedName>
</protein>